<feature type="region of interest" description="Disordered" evidence="1">
    <location>
        <begin position="379"/>
        <end position="439"/>
    </location>
</feature>
<proteinExistence type="predicted"/>
<dbReference type="RefSeq" id="WP_184675657.1">
    <property type="nucleotide sequence ID" value="NZ_JACHGY010000001.1"/>
</dbReference>
<dbReference type="Gene3D" id="3.40.50.1010">
    <property type="entry name" value="5'-nuclease"/>
    <property type="match status" value="1"/>
</dbReference>
<keyword evidence="2" id="KW-0472">Membrane</keyword>
<dbReference type="EMBL" id="JACHGY010000001">
    <property type="protein sequence ID" value="MBB6428479.1"/>
    <property type="molecule type" value="Genomic_DNA"/>
</dbReference>
<keyword evidence="2" id="KW-0812">Transmembrane</keyword>
<dbReference type="InterPro" id="IPR052041">
    <property type="entry name" value="Nucleic_acid_metab_PIN/TRAM"/>
</dbReference>
<dbReference type="CDD" id="cd09877">
    <property type="entry name" value="PIN_YacL-like"/>
    <property type="match status" value="1"/>
</dbReference>
<dbReference type="SMART" id="SM00670">
    <property type="entry name" value="PINc"/>
    <property type="match status" value="1"/>
</dbReference>
<feature type="transmembrane region" description="Helical" evidence="2">
    <location>
        <begin position="66"/>
        <end position="87"/>
    </location>
</feature>
<dbReference type="SUPFAM" id="SSF88723">
    <property type="entry name" value="PIN domain-like"/>
    <property type="match status" value="1"/>
</dbReference>
<keyword evidence="5" id="KW-1185">Reference proteome</keyword>
<evidence type="ECO:0000313" key="5">
    <source>
        <dbReference type="Proteomes" id="UP000541810"/>
    </source>
</evidence>
<evidence type="ECO:0000256" key="1">
    <source>
        <dbReference type="SAM" id="MobiDB-lite"/>
    </source>
</evidence>
<dbReference type="PANTHER" id="PTHR11603:SF147">
    <property type="entry name" value="MEMBRANE PROTEIN"/>
    <property type="match status" value="1"/>
</dbReference>
<dbReference type="InterPro" id="IPR029060">
    <property type="entry name" value="PIN-like_dom_sf"/>
</dbReference>
<feature type="transmembrane region" description="Helical" evidence="2">
    <location>
        <begin position="141"/>
        <end position="162"/>
    </location>
</feature>
<feature type="transmembrane region" description="Helical" evidence="2">
    <location>
        <begin position="33"/>
        <end position="54"/>
    </location>
</feature>
<comment type="caution">
    <text evidence="4">The sequence shown here is derived from an EMBL/GenBank/DDBJ whole genome shotgun (WGS) entry which is preliminary data.</text>
</comment>
<protein>
    <submittedName>
        <fullName evidence="4">Uncharacterized protein YacL</fullName>
    </submittedName>
</protein>
<gene>
    <name evidence="4" type="ORF">HNQ40_000285</name>
</gene>
<feature type="domain" description="PIN" evidence="3">
    <location>
        <begin position="185"/>
        <end position="291"/>
    </location>
</feature>
<keyword evidence="2" id="KW-1133">Transmembrane helix</keyword>
<dbReference type="PANTHER" id="PTHR11603">
    <property type="entry name" value="AAA FAMILY ATPASE"/>
    <property type="match status" value="1"/>
</dbReference>
<name>A0A7X0H3E7_9BACT</name>
<dbReference type="AlphaFoldDB" id="A0A7X0H3E7"/>
<evidence type="ECO:0000256" key="2">
    <source>
        <dbReference type="SAM" id="Phobius"/>
    </source>
</evidence>
<dbReference type="Proteomes" id="UP000541810">
    <property type="component" value="Unassembled WGS sequence"/>
</dbReference>
<feature type="compositionally biased region" description="Low complexity" evidence="1">
    <location>
        <begin position="406"/>
        <end position="423"/>
    </location>
</feature>
<reference evidence="4 5" key="1">
    <citation type="submission" date="2020-08" db="EMBL/GenBank/DDBJ databases">
        <title>Genomic Encyclopedia of Type Strains, Phase IV (KMG-IV): sequencing the most valuable type-strain genomes for metagenomic binning, comparative biology and taxonomic classification.</title>
        <authorList>
            <person name="Goeker M."/>
        </authorList>
    </citation>
    <scope>NUCLEOTIDE SEQUENCE [LARGE SCALE GENOMIC DNA]</scope>
    <source>
        <strain evidence="4 5">DSM 103725</strain>
    </source>
</reference>
<organism evidence="4 5">
    <name type="scientific">Algisphaera agarilytica</name>
    <dbReference type="NCBI Taxonomy" id="1385975"/>
    <lineage>
        <taxon>Bacteria</taxon>
        <taxon>Pseudomonadati</taxon>
        <taxon>Planctomycetota</taxon>
        <taxon>Phycisphaerae</taxon>
        <taxon>Phycisphaerales</taxon>
        <taxon>Phycisphaeraceae</taxon>
        <taxon>Algisphaera</taxon>
    </lineage>
</organism>
<evidence type="ECO:0000313" key="4">
    <source>
        <dbReference type="EMBL" id="MBB6428479.1"/>
    </source>
</evidence>
<sequence length="439" mass="47160">MILFILRGAFLVLVAAVISLFVGKEFQAQAGLGFGPIAAIIGIAIAVAVLVIGLDTGTKDKKLSSVSGVFLGLIAGLIVAYALSFVVDLVGAYTEPTVDGVKPTITETEFQALNSEEVILFEARVAEYQAQLDRVEAFGNLLSGIKVIIGLITCYVAISLVLQTKNDFRFVIPYVEFAKEVRGNRPTLLDTSVIVDGRILDIIDTKLMQGSLIVPKFVLDELQLIADSSDKIKRSRGRRGLDILQKLQGSTIIDVHIEEKDAEGNNVDQKLIALGQELKARVMTNDFNLNKIATLRGVDVINLNDLAKALRPVVLPGEHLHVKLVKPGESGTQGVGYLDDGTMVVVEGGRTHLGHQCDVVVTSTLQTSAGRMIFGRFAHEDDPDEETPEDGASQSDPEPPQPAAPETPSESHTHPAPAATAPPKSNPRAASTRRNPRRG</sequence>
<evidence type="ECO:0000259" key="3">
    <source>
        <dbReference type="SMART" id="SM00670"/>
    </source>
</evidence>
<dbReference type="InterPro" id="IPR002716">
    <property type="entry name" value="PIN_dom"/>
</dbReference>
<accession>A0A7X0H3E7</accession>